<evidence type="ECO:0000256" key="2">
    <source>
        <dbReference type="ARBA" id="ARBA00007465"/>
    </source>
</evidence>
<dbReference type="GO" id="GO:0019843">
    <property type="term" value="F:rRNA binding"/>
    <property type="evidence" value="ECO:0007669"/>
    <property type="project" value="InterPro"/>
</dbReference>
<reference evidence="12 13" key="2">
    <citation type="submission" date="2018-11" db="EMBL/GenBank/DDBJ databases">
        <authorList>
            <consortium name="Pathogen Informatics"/>
        </authorList>
    </citation>
    <scope>NUCLEOTIDE SEQUENCE [LARGE SCALE GENOMIC DNA]</scope>
    <source>
        <strain evidence="12 13">MHpl1</strain>
    </source>
</reference>
<accession>A0A0N4X7Q4</accession>
<evidence type="ECO:0000313" key="12">
    <source>
        <dbReference type="EMBL" id="VDO83506.1"/>
    </source>
</evidence>
<keyword evidence="4 9" id="KW-0694">RNA-binding</keyword>
<sequence length="200" mass="23020">MVRKLKLHEKKLLKKTDFMQWEVDQQGKQTEQMRKCAPFAMNQLGSVVILFSRYHITKREHYSLYNKLAAEVRSIAEKLKELPPNEPFRVRCVREMLSKLYAAGVIPTADTAERLGKVSAASFARRRLPVVMRKIGMVDSIRVASDFVEQGHVRIGPKLVTDPAFMVTRNQEDAVTWTNASKIKQHVLDYNNSRDDFDLA</sequence>
<dbReference type="InterPro" id="IPR002942">
    <property type="entry name" value="S4_RNA-bd"/>
</dbReference>
<name>A0A0N4X7Q4_HAEPC</name>
<reference evidence="14" key="1">
    <citation type="submission" date="2017-02" db="UniProtKB">
        <authorList>
            <consortium name="WormBaseParasite"/>
        </authorList>
    </citation>
    <scope>IDENTIFICATION</scope>
</reference>
<dbReference type="InterPro" id="IPR001912">
    <property type="entry name" value="Ribosomal_uS4_N"/>
</dbReference>
<comment type="subcellular location">
    <subcellularLocation>
        <location evidence="1">Nucleus</location>
        <location evidence="1">Nucleolus</location>
    </subcellularLocation>
</comment>
<dbReference type="STRING" id="6290.A0A0N4X7Q4"/>
<dbReference type="Pfam" id="PF01479">
    <property type="entry name" value="S4"/>
    <property type="match status" value="1"/>
</dbReference>
<dbReference type="SMART" id="SM01390">
    <property type="entry name" value="Ribosomal_S4"/>
    <property type="match status" value="1"/>
</dbReference>
<dbReference type="PANTHER" id="PTHR11831:SF1">
    <property type="entry name" value="U3 SMALL NUCLEOLAR RIBONUCLEOPROTEIN PROTEIN IMP3"/>
    <property type="match status" value="1"/>
</dbReference>
<dbReference type="WBParaSite" id="HPLM_0002039601-mRNA-1">
    <property type="protein sequence ID" value="HPLM_0002039601-mRNA-1"/>
    <property type="gene ID" value="HPLM_0002039601"/>
</dbReference>
<dbReference type="OrthoDB" id="10248812at2759"/>
<evidence type="ECO:0000256" key="7">
    <source>
        <dbReference type="ARBA" id="ARBA00069727"/>
    </source>
</evidence>
<dbReference type="GO" id="GO:0030515">
    <property type="term" value="F:snoRNA binding"/>
    <property type="evidence" value="ECO:0007669"/>
    <property type="project" value="TreeGrafter"/>
</dbReference>
<dbReference type="EMBL" id="UZAF01022164">
    <property type="protein sequence ID" value="VDO83506.1"/>
    <property type="molecule type" value="Genomic_DNA"/>
</dbReference>
<evidence type="ECO:0000256" key="4">
    <source>
        <dbReference type="ARBA" id="ARBA00022884"/>
    </source>
</evidence>
<dbReference type="AlphaFoldDB" id="A0A0N4X7Q4"/>
<keyword evidence="6" id="KW-0687">Ribonucleoprotein</keyword>
<keyword evidence="13" id="KW-1185">Reference proteome</keyword>
<gene>
    <name evidence="12" type="ORF">HPLM_LOCUS20388</name>
</gene>
<dbReference type="PROSITE" id="PS50889">
    <property type="entry name" value="S4"/>
    <property type="match status" value="1"/>
</dbReference>
<dbReference type="Gene3D" id="3.10.290.10">
    <property type="entry name" value="RNA-binding S4 domain"/>
    <property type="match status" value="1"/>
</dbReference>
<organism evidence="14">
    <name type="scientific">Haemonchus placei</name>
    <name type="common">Barber's pole worm</name>
    <dbReference type="NCBI Taxonomy" id="6290"/>
    <lineage>
        <taxon>Eukaryota</taxon>
        <taxon>Metazoa</taxon>
        <taxon>Ecdysozoa</taxon>
        <taxon>Nematoda</taxon>
        <taxon>Chromadorea</taxon>
        <taxon>Rhabditida</taxon>
        <taxon>Rhabditina</taxon>
        <taxon>Rhabditomorpha</taxon>
        <taxon>Strongyloidea</taxon>
        <taxon>Trichostrongylidae</taxon>
        <taxon>Haemonchus</taxon>
    </lineage>
</organism>
<keyword evidence="3" id="KW-0690">Ribosome biogenesis</keyword>
<dbReference type="GO" id="GO:0032040">
    <property type="term" value="C:small-subunit processome"/>
    <property type="evidence" value="ECO:0007669"/>
    <property type="project" value="TreeGrafter"/>
</dbReference>
<evidence type="ECO:0000256" key="1">
    <source>
        <dbReference type="ARBA" id="ARBA00004604"/>
    </source>
</evidence>
<evidence type="ECO:0000259" key="11">
    <source>
        <dbReference type="SMART" id="SM01390"/>
    </source>
</evidence>
<evidence type="ECO:0000256" key="9">
    <source>
        <dbReference type="PROSITE-ProRule" id="PRU00182"/>
    </source>
</evidence>
<evidence type="ECO:0000259" key="10">
    <source>
        <dbReference type="SMART" id="SM00363"/>
    </source>
</evidence>
<dbReference type="GO" id="GO:0006364">
    <property type="term" value="P:rRNA processing"/>
    <property type="evidence" value="ECO:0007669"/>
    <property type="project" value="TreeGrafter"/>
</dbReference>
<evidence type="ECO:0000256" key="8">
    <source>
        <dbReference type="ARBA" id="ARBA00072223"/>
    </source>
</evidence>
<proteinExistence type="inferred from homology"/>
<evidence type="ECO:0000313" key="14">
    <source>
        <dbReference type="WBParaSite" id="HPLM_0002039601-mRNA-1"/>
    </source>
</evidence>
<dbReference type="PANTHER" id="PTHR11831">
    <property type="entry name" value="30S 40S RIBOSOMAL PROTEIN"/>
    <property type="match status" value="1"/>
</dbReference>
<dbReference type="Pfam" id="PF00163">
    <property type="entry name" value="Ribosomal_S4"/>
    <property type="match status" value="1"/>
</dbReference>
<dbReference type="SMART" id="SM00363">
    <property type="entry name" value="S4"/>
    <property type="match status" value="1"/>
</dbReference>
<dbReference type="OMA" id="FRIKHEQ"/>
<dbReference type="InterPro" id="IPR036986">
    <property type="entry name" value="S4_RNA-bd_sf"/>
</dbReference>
<feature type="domain" description="Small ribosomal subunit protein uS4 N-terminal" evidence="11">
    <location>
        <begin position="4"/>
        <end position="125"/>
    </location>
</feature>
<comment type="similarity">
    <text evidence="2">Belongs to the universal ribosomal protein uS4 family.</text>
</comment>
<keyword evidence="5" id="KW-0539">Nucleus</keyword>
<evidence type="ECO:0000256" key="3">
    <source>
        <dbReference type="ARBA" id="ARBA00022517"/>
    </source>
</evidence>
<dbReference type="InterPro" id="IPR022801">
    <property type="entry name" value="Ribosomal_uS4"/>
</dbReference>
<evidence type="ECO:0000256" key="5">
    <source>
        <dbReference type="ARBA" id="ARBA00023242"/>
    </source>
</evidence>
<evidence type="ECO:0000256" key="6">
    <source>
        <dbReference type="ARBA" id="ARBA00023274"/>
    </source>
</evidence>
<dbReference type="GO" id="GO:0042274">
    <property type="term" value="P:ribosomal small subunit biogenesis"/>
    <property type="evidence" value="ECO:0007669"/>
    <property type="project" value="TreeGrafter"/>
</dbReference>
<dbReference type="GO" id="GO:0034457">
    <property type="term" value="C:Mpp10 complex"/>
    <property type="evidence" value="ECO:0007669"/>
    <property type="project" value="TreeGrafter"/>
</dbReference>
<feature type="domain" description="RNA-binding S4" evidence="10">
    <location>
        <begin position="126"/>
        <end position="189"/>
    </location>
</feature>
<dbReference type="SUPFAM" id="SSF55174">
    <property type="entry name" value="Alpha-L RNA-binding motif"/>
    <property type="match status" value="1"/>
</dbReference>
<protein>
    <recommendedName>
        <fullName evidence="7">U3 small nucleolar ribonucleoprotein protein IMP3</fullName>
    </recommendedName>
    <alternativeName>
        <fullName evidence="8">U3 small nucleolar ribonucleoprotein protein imp3</fullName>
    </alternativeName>
</protein>
<evidence type="ECO:0000313" key="13">
    <source>
        <dbReference type="Proteomes" id="UP000268014"/>
    </source>
</evidence>
<dbReference type="CDD" id="cd00165">
    <property type="entry name" value="S4"/>
    <property type="match status" value="1"/>
</dbReference>
<dbReference type="Proteomes" id="UP000268014">
    <property type="component" value="Unassembled WGS sequence"/>
</dbReference>
<dbReference type="FunFam" id="3.10.290.10:FF:000006">
    <property type="entry name" value="U3 small nucleolar ribonucleoprotein IMP3"/>
    <property type="match status" value="1"/>
</dbReference>